<gene>
    <name evidence="2" type="ORF">S06H3_30591</name>
</gene>
<dbReference type="Pfam" id="PF22733">
    <property type="entry name" value="NNH1"/>
    <property type="match status" value="1"/>
</dbReference>
<organism evidence="2">
    <name type="scientific">marine sediment metagenome</name>
    <dbReference type="NCBI Taxonomy" id="412755"/>
    <lineage>
        <taxon>unclassified sequences</taxon>
        <taxon>metagenomes</taxon>
        <taxon>ecological metagenomes</taxon>
    </lineage>
</organism>
<reference evidence="2" key="1">
    <citation type="journal article" date="2014" name="Front. Microbiol.">
        <title>High frequency of phylogenetically diverse reductive dehalogenase-homologous genes in deep subseafloor sedimentary metagenomes.</title>
        <authorList>
            <person name="Kawai M."/>
            <person name="Futagami T."/>
            <person name="Toyoda A."/>
            <person name="Takaki Y."/>
            <person name="Nishi S."/>
            <person name="Hori S."/>
            <person name="Arai W."/>
            <person name="Tsubouchi T."/>
            <person name="Morono Y."/>
            <person name="Uchiyama I."/>
            <person name="Ito T."/>
            <person name="Fujiyama A."/>
            <person name="Inagaki F."/>
            <person name="Takami H."/>
        </authorList>
    </citation>
    <scope>NUCLEOTIDE SEQUENCE</scope>
    <source>
        <strain evidence="2">Expedition CK06-06</strain>
    </source>
</reference>
<feature type="non-terminal residue" evidence="2">
    <location>
        <position position="224"/>
    </location>
</feature>
<accession>X1NTA5</accession>
<feature type="domain" description="NACHT N-terminal Helical" evidence="1">
    <location>
        <begin position="20"/>
        <end position="162"/>
    </location>
</feature>
<comment type="caution">
    <text evidence="2">The sequence shown here is derived from an EMBL/GenBank/DDBJ whole genome shotgun (WGS) entry which is preliminary data.</text>
</comment>
<dbReference type="InterPro" id="IPR054547">
    <property type="entry name" value="NNH1"/>
</dbReference>
<evidence type="ECO:0000313" key="2">
    <source>
        <dbReference type="EMBL" id="GAI29995.1"/>
    </source>
</evidence>
<evidence type="ECO:0000259" key="1">
    <source>
        <dbReference type="Pfam" id="PF22733"/>
    </source>
</evidence>
<dbReference type="AlphaFoldDB" id="X1NTA5"/>
<proteinExistence type="predicted"/>
<dbReference type="EMBL" id="BARV01018021">
    <property type="protein sequence ID" value="GAI29995.1"/>
    <property type="molecule type" value="Genomic_DNA"/>
</dbReference>
<sequence length="224" mass="25781">MIITFALLFFDRLIEGLFLDAVKEKIKDHLDRRNVRRTISRCSEAPAQALEGYFRNEGIDKDKVKMILDEVEQVVKSAGVDARMLASASLSAEKLTETVLSKYPIPQRIKEEELEWPFRMALQITADALCNIATRFSEWEKEAWRTSFEAFDKLLENQQEILRSVGPSGEGSLDDRFAHTYRAHVLRRLARIDASTFRISSSLFLDLTTVFVQPEVVKVPRSRR</sequence>
<protein>
    <recommendedName>
        <fullName evidence="1">NACHT N-terminal Helical domain-containing protein</fullName>
    </recommendedName>
</protein>
<name>X1NTA5_9ZZZZ</name>